<dbReference type="PANTHER" id="PTHR43827">
    <property type="entry name" value="2,5-DIKETO-D-GLUCONIC ACID REDUCTASE"/>
    <property type="match status" value="1"/>
</dbReference>
<evidence type="ECO:0000313" key="7">
    <source>
        <dbReference type="Proteomes" id="UP001295423"/>
    </source>
</evidence>
<sequence length="327" mass="35355">MLSRWIQLSICLLILSACSSLNNQNVDRRSVLQQAVALGGATLLVPPGPALATANISPIATLSDGTKFPLASFGLQIYSDDTAYKLTMTALETGYRNFFASVLAGNQRGFAKAVKDSGIPRKDLFICGSVVSNRASGFANAKRDTTTGWKKNMDAFGVGNIDYLDQIMLDYPGPDCESVLGQWAAFEEMHKQGLTKTLAVSNFNSKQLDCVLEKCSVAPVVNQLPYSVAYHPGNSVEENNKRGVLVQAWAPLGGSLGGKFDSSKKGACAQIGKKYNKSFAQVALRWIVQSGASFNTQSKKVEHFKEDLDIFDFELTPEEMNTLGSLA</sequence>
<name>A0AAD2CH49_9STRA</name>
<protein>
    <recommendedName>
        <fullName evidence="5">NADP-dependent oxidoreductase domain-containing protein</fullName>
    </recommendedName>
</protein>
<dbReference type="Proteomes" id="UP001295423">
    <property type="component" value="Unassembled WGS sequence"/>
</dbReference>
<proteinExistence type="inferred from homology"/>
<dbReference type="SUPFAM" id="SSF51430">
    <property type="entry name" value="NAD(P)-linked oxidoreductase"/>
    <property type="match status" value="1"/>
</dbReference>
<dbReference type="CDD" id="cd19071">
    <property type="entry name" value="AKR_AKR1-5-like"/>
    <property type="match status" value="1"/>
</dbReference>
<comment type="similarity">
    <text evidence="1">Belongs to the aldo/keto reductase family.</text>
</comment>
<dbReference type="PRINTS" id="PR00069">
    <property type="entry name" value="ALDKETRDTASE"/>
</dbReference>
<evidence type="ECO:0000259" key="5">
    <source>
        <dbReference type="Pfam" id="PF00248"/>
    </source>
</evidence>
<evidence type="ECO:0000256" key="1">
    <source>
        <dbReference type="ARBA" id="ARBA00007905"/>
    </source>
</evidence>
<dbReference type="Pfam" id="PF00248">
    <property type="entry name" value="Aldo_ket_red"/>
    <property type="match status" value="1"/>
</dbReference>
<keyword evidence="3" id="KW-0560">Oxidoreductase</keyword>
<feature type="domain" description="NADP-dependent oxidoreductase" evidence="5">
    <location>
        <begin position="77"/>
        <end position="325"/>
    </location>
</feature>
<feature type="signal peptide" evidence="4">
    <location>
        <begin position="1"/>
        <end position="20"/>
    </location>
</feature>
<dbReference type="EMBL" id="CAKOGP040000113">
    <property type="protein sequence ID" value="CAJ1930647.1"/>
    <property type="molecule type" value="Genomic_DNA"/>
</dbReference>
<dbReference type="InterPro" id="IPR036812">
    <property type="entry name" value="NAD(P)_OxRdtase_dom_sf"/>
</dbReference>
<dbReference type="PANTHER" id="PTHR43827:SF3">
    <property type="entry name" value="NADP-DEPENDENT OXIDOREDUCTASE DOMAIN-CONTAINING PROTEIN"/>
    <property type="match status" value="1"/>
</dbReference>
<evidence type="ECO:0000256" key="4">
    <source>
        <dbReference type="SAM" id="SignalP"/>
    </source>
</evidence>
<reference evidence="6" key="1">
    <citation type="submission" date="2023-08" db="EMBL/GenBank/DDBJ databases">
        <authorList>
            <person name="Audoor S."/>
            <person name="Bilcke G."/>
        </authorList>
    </citation>
    <scope>NUCLEOTIDE SEQUENCE</scope>
</reference>
<evidence type="ECO:0000256" key="3">
    <source>
        <dbReference type="ARBA" id="ARBA00023002"/>
    </source>
</evidence>
<organism evidence="6 7">
    <name type="scientific">Cylindrotheca closterium</name>
    <dbReference type="NCBI Taxonomy" id="2856"/>
    <lineage>
        <taxon>Eukaryota</taxon>
        <taxon>Sar</taxon>
        <taxon>Stramenopiles</taxon>
        <taxon>Ochrophyta</taxon>
        <taxon>Bacillariophyta</taxon>
        <taxon>Bacillariophyceae</taxon>
        <taxon>Bacillariophycidae</taxon>
        <taxon>Bacillariales</taxon>
        <taxon>Bacillariaceae</taxon>
        <taxon>Cylindrotheca</taxon>
    </lineage>
</organism>
<keyword evidence="7" id="KW-1185">Reference proteome</keyword>
<comment type="caution">
    <text evidence="6">The sequence shown here is derived from an EMBL/GenBank/DDBJ whole genome shotgun (WGS) entry which is preliminary data.</text>
</comment>
<evidence type="ECO:0000256" key="2">
    <source>
        <dbReference type="ARBA" id="ARBA00022857"/>
    </source>
</evidence>
<accession>A0AAD2CH49</accession>
<gene>
    <name evidence="6" type="ORF">CYCCA115_LOCUS2017</name>
</gene>
<dbReference type="PROSITE" id="PS51257">
    <property type="entry name" value="PROKAR_LIPOPROTEIN"/>
    <property type="match status" value="1"/>
</dbReference>
<dbReference type="InterPro" id="IPR020471">
    <property type="entry name" value="AKR"/>
</dbReference>
<keyword evidence="4" id="KW-0732">Signal</keyword>
<keyword evidence="2" id="KW-0521">NADP</keyword>
<dbReference type="InterPro" id="IPR023210">
    <property type="entry name" value="NADP_OxRdtase_dom"/>
</dbReference>
<feature type="chain" id="PRO_5042210604" description="NADP-dependent oxidoreductase domain-containing protein" evidence="4">
    <location>
        <begin position="21"/>
        <end position="327"/>
    </location>
</feature>
<evidence type="ECO:0000313" key="6">
    <source>
        <dbReference type="EMBL" id="CAJ1930647.1"/>
    </source>
</evidence>
<dbReference type="AlphaFoldDB" id="A0AAD2CH49"/>
<dbReference type="GO" id="GO:0016616">
    <property type="term" value="F:oxidoreductase activity, acting on the CH-OH group of donors, NAD or NADP as acceptor"/>
    <property type="evidence" value="ECO:0007669"/>
    <property type="project" value="UniProtKB-ARBA"/>
</dbReference>
<dbReference type="Gene3D" id="3.20.20.100">
    <property type="entry name" value="NADP-dependent oxidoreductase domain"/>
    <property type="match status" value="1"/>
</dbReference>